<evidence type="ECO:0000256" key="1">
    <source>
        <dbReference type="SAM" id="Phobius"/>
    </source>
</evidence>
<keyword evidence="1" id="KW-0472">Membrane</keyword>
<feature type="transmembrane region" description="Helical" evidence="1">
    <location>
        <begin position="87"/>
        <end position="106"/>
    </location>
</feature>
<reference evidence="2 3" key="1">
    <citation type="submission" date="2023-07" db="EMBL/GenBank/DDBJ databases">
        <title>Genomic Encyclopedia of Type Strains, Phase IV (KMG-IV): sequencing the most valuable type-strain genomes for metagenomic binning, comparative biology and taxonomic classification.</title>
        <authorList>
            <person name="Goeker M."/>
        </authorList>
    </citation>
    <scope>NUCLEOTIDE SEQUENCE [LARGE SCALE GENOMIC DNA]</scope>
    <source>
        <strain evidence="2 3">DSM 16784</strain>
    </source>
</reference>
<evidence type="ECO:0000313" key="2">
    <source>
        <dbReference type="EMBL" id="MDQ0360016.1"/>
    </source>
</evidence>
<dbReference type="RefSeq" id="WP_307405590.1">
    <property type="nucleotide sequence ID" value="NZ_JAUSUR010000001.1"/>
</dbReference>
<comment type="caution">
    <text evidence="2">The sequence shown here is derived from an EMBL/GenBank/DDBJ whole genome shotgun (WGS) entry which is preliminary data.</text>
</comment>
<sequence>MVNKKNNWVLLLACSLILSIVAGTALRYAGIDKMLVDLAYVFSQMLLFVCLVWLFNEHEKQQYIAIAVCSVILAVNFSLISPSSLDYIFVWTSRIILVLFASFVYFKRIRE</sequence>
<keyword evidence="1" id="KW-1133">Transmembrane helix</keyword>
<keyword evidence="3" id="KW-1185">Reference proteome</keyword>
<feature type="transmembrane region" description="Helical" evidence="1">
    <location>
        <begin position="63"/>
        <end position="81"/>
    </location>
</feature>
<name>A0ABU0DZF4_9FIRM</name>
<gene>
    <name evidence="2" type="ORF">J2S15_000747</name>
</gene>
<dbReference type="EMBL" id="JAUSUR010000001">
    <property type="protein sequence ID" value="MDQ0360016.1"/>
    <property type="molecule type" value="Genomic_DNA"/>
</dbReference>
<dbReference type="Proteomes" id="UP001230220">
    <property type="component" value="Unassembled WGS sequence"/>
</dbReference>
<accession>A0ABU0DZF4</accession>
<feature type="transmembrane region" description="Helical" evidence="1">
    <location>
        <begin position="38"/>
        <end position="56"/>
    </location>
</feature>
<protein>
    <submittedName>
        <fullName evidence="2">Uncharacterized protein</fullName>
    </submittedName>
</protein>
<proteinExistence type="predicted"/>
<organism evidence="2 3">
    <name type="scientific">Breznakia pachnodae</name>
    <dbReference type="NCBI Taxonomy" id="265178"/>
    <lineage>
        <taxon>Bacteria</taxon>
        <taxon>Bacillati</taxon>
        <taxon>Bacillota</taxon>
        <taxon>Erysipelotrichia</taxon>
        <taxon>Erysipelotrichales</taxon>
        <taxon>Erysipelotrichaceae</taxon>
        <taxon>Breznakia</taxon>
    </lineage>
</organism>
<evidence type="ECO:0000313" key="3">
    <source>
        <dbReference type="Proteomes" id="UP001230220"/>
    </source>
</evidence>
<keyword evidence="1" id="KW-0812">Transmembrane</keyword>